<reference evidence="1" key="2">
    <citation type="submission" date="2025-09" db="UniProtKB">
        <authorList>
            <consortium name="EnsemblPlants"/>
        </authorList>
    </citation>
    <scope>IDENTIFICATION</scope>
</reference>
<accession>A0ACD5ZEE0</accession>
<protein>
    <submittedName>
        <fullName evidence="1">Uncharacterized protein</fullName>
    </submittedName>
</protein>
<sequence length="565" mass="64818">MAPSKDAAVVEMLKADSSSSGSGTPVDAVGDDKFSPSVWGDFFVTYVPPISQVSEEWMQGQAELLKEQVRQVFEANKDSMTITDTLTYVDTLERLGIDNHFPDHIVAALSRIQMEKIESGDDLRDVALRFRLLRQHGIWVSADVFDQFRDDSGSFKESLIHDPRGLLSLYNAAHMAAPGEVSLDDAISFARGHLEAIKDQVRTPIAEQISRSLDIALPRFTRRLETMDYIVEYENEVPHDKMLLKLARLNFNLVRILHLKELKALSIWWRDLYNTVRLPYARDRMVEIYFWTSGMLHEEEYSDARMIFAKTFGMVSLLDDTFDVHATLEECHQLTKAMQGWDESEVSKIPEYLRMLYMRTLSNFKEFEDNLKPSQKYRMVYAKKAYKQASEYYLREAIWSSEKYRPSFSEHEEISIMTAGLPMLTILTLLGYGDKATQEVFEWVSNMPEMVRAGSQVTRFLNDISSYKLGKHKKDMPSAVECYMMENGTTGEEAVAAVAALLENRWRILNRETMEIDRALLPVAEVVVNMARTNEIIYLKGRDGYTFGGDLEELVTKLFIKPVPL</sequence>
<evidence type="ECO:0000313" key="1">
    <source>
        <dbReference type="EnsemblPlants" id="AVESA.00010b.r2.6CG1149140.1.CDS"/>
    </source>
</evidence>
<dbReference type="Proteomes" id="UP001732700">
    <property type="component" value="Chromosome 6C"/>
</dbReference>
<dbReference type="EnsemblPlants" id="AVESA.00010b.r2.6CG1149140.1">
    <property type="protein sequence ID" value="AVESA.00010b.r2.6CG1149140.1.CDS"/>
    <property type="gene ID" value="AVESA.00010b.r2.6CG1149140"/>
</dbReference>
<reference evidence="1" key="1">
    <citation type="submission" date="2021-05" db="EMBL/GenBank/DDBJ databases">
        <authorList>
            <person name="Scholz U."/>
            <person name="Mascher M."/>
            <person name="Fiebig A."/>
        </authorList>
    </citation>
    <scope>NUCLEOTIDE SEQUENCE [LARGE SCALE GENOMIC DNA]</scope>
</reference>
<name>A0ACD5ZEE0_AVESA</name>
<organism evidence="1 2">
    <name type="scientific">Avena sativa</name>
    <name type="common">Oat</name>
    <dbReference type="NCBI Taxonomy" id="4498"/>
    <lineage>
        <taxon>Eukaryota</taxon>
        <taxon>Viridiplantae</taxon>
        <taxon>Streptophyta</taxon>
        <taxon>Embryophyta</taxon>
        <taxon>Tracheophyta</taxon>
        <taxon>Spermatophyta</taxon>
        <taxon>Magnoliopsida</taxon>
        <taxon>Liliopsida</taxon>
        <taxon>Poales</taxon>
        <taxon>Poaceae</taxon>
        <taxon>BOP clade</taxon>
        <taxon>Pooideae</taxon>
        <taxon>Poodae</taxon>
        <taxon>Poeae</taxon>
        <taxon>Poeae Chloroplast Group 1 (Aveneae type)</taxon>
        <taxon>Aveninae</taxon>
        <taxon>Avena</taxon>
    </lineage>
</organism>
<proteinExistence type="predicted"/>
<keyword evidence="2" id="KW-1185">Reference proteome</keyword>
<evidence type="ECO:0000313" key="2">
    <source>
        <dbReference type="Proteomes" id="UP001732700"/>
    </source>
</evidence>